<evidence type="ECO:0000256" key="2">
    <source>
        <dbReference type="ARBA" id="ARBA00022801"/>
    </source>
</evidence>
<dbReference type="InterPro" id="IPR051056">
    <property type="entry name" value="Glycosyl_Hydrolase_73"/>
</dbReference>
<dbReference type="EMBL" id="VYUT01000001">
    <property type="protein sequence ID" value="KAA9208750.1"/>
    <property type="molecule type" value="Genomic_DNA"/>
</dbReference>
<evidence type="ECO:0000259" key="4">
    <source>
        <dbReference type="SMART" id="SM00047"/>
    </source>
</evidence>
<comment type="similarity">
    <text evidence="1">Belongs to the glycosyl hydrolase 73 family.</text>
</comment>
<keyword evidence="2" id="KW-0378">Hydrolase</keyword>
<dbReference type="PRINTS" id="PR01002">
    <property type="entry name" value="FLGFLGJ"/>
</dbReference>
<evidence type="ECO:0000256" key="3">
    <source>
        <dbReference type="SAM" id="SignalP"/>
    </source>
</evidence>
<feature type="domain" description="Mannosyl-glycoprotein endo-beta-N-acetylglucosamidase-like" evidence="4">
    <location>
        <begin position="90"/>
        <end position="250"/>
    </location>
</feature>
<name>A0A5N0Z0P5_9ENTE</name>
<dbReference type="SMART" id="SM00047">
    <property type="entry name" value="LYZ2"/>
    <property type="match status" value="1"/>
</dbReference>
<dbReference type="GO" id="GO:0004040">
    <property type="term" value="F:amidase activity"/>
    <property type="evidence" value="ECO:0007669"/>
    <property type="project" value="InterPro"/>
</dbReference>
<dbReference type="Gene3D" id="4.10.80.30">
    <property type="entry name" value="DNA polymerase, domain 6"/>
    <property type="match status" value="1"/>
</dbReference>
<evidence type="ECO:0000313" key="5">
    <source>
        <dbReference type="EMBL" id="KAA9208750.1"/>
    </source>
</evidence>
<proteinExistence type="inferred from homology"/>
<dbReference type="PANTHER" id="PTHR33308:SF9">
    <property type="entry name" value="PEPTIDOGLYCAN HYDROLASE FLGJ"/>
    <property type="match status" value="1"/>
</dbReference>
<accession>A0A5N0Z0P5</accession>
<evidence type="ECO:0000313" key="6">
    <source>
        <dbReference type="Proteomes" id="UP000326078"/>
    </source>
</evidence>
<gene>
    <name evidence="5" type="ORF">F6X95_01300</name>
</gene>
<feature type="signal peptide" evidence="3">
    <location>
        <begin position="1"/>
        <end position="25"/>
    </location>
</feature>
<organism evidence="5 6">
    <name type="scientific">Enterococcus durans</name>
    <dbReference type="NCBI Taxonomy" id="53345"/>
    <lineage>
        <taxon>Bacteria</taxon>
        <taxon>Bacillati</taxon>
        <taxon>Bacillota</taxon>
        <taxon>Bacilli</taxon>
        <taxon>Lactobacillales</taxon>
        <taxon>Enterococcaceae</taxon>
        <taxon>Enterococcus</taxon>
    </lineage>
</organism>
<reference evidence="5 6" key="1">
    <citation type="submission" date="2019-09" db="EMBL/GenBank/DDBJ databases">
        <title>Vancomyinc resistant enterococci isolated from farm animals in Switzerland.</title>
        <authorList>
            <person name="Stevens M.J.A."/>
            <person name="Stephan R."/>
            <person name="Morach M."/>
            <person name="Nuesch-Inderbinen M."/>
        </authorList>
    </citation>
    <scope>NUCLEOTIDE SEQUENCE [LARGE SCALE GENOMIC DNA]</scope>
    <source>
        <strain evidence="5 6">GH27</strain>
    </source>
</reference>
<dbReference type="PANTHER" id="PTHR33308">
    <property type="entry name" value="PEPTIDOGLYCAN HYDROLASE FLGJ"/>
    <property type="match status" value="1"/>
</dbReference>
<keyword evidence="3" id="KW-0732">Signal</keyword>
<feature type="chain" id="PRO_5024970745" evidence="3">
    <location>
        <begin position="26"/>
        <end position="390"/>
    </location>
</feature>
<dbReference type="Proteomes" id="UP000326078">
    <property type="component" value="Unassembled WGS sequence"/>
</dbReference>
<protein>
    <submittedName>
        <fullName evidence="5">Mannosyl-glycoprotein endo-beta-N-acetylglucosamidase</fullName>
    </submittedName>
</protein>
<dbReference type="Pfam" id="PF18885">
    <property type="entry name" value="DUF5648"/>
    <property type="match status" value="1"/>
</dbReference>
<sequence length="390" mass="43733">MKKKKTLIYTYCLWTLFSVTTPTFANEVTYSSEKATSSPLQSQESIQGTIPVENSEDPMAGPTTIENLLDTGETLIHQSTSTTEDGSIFSATARNSQQTFIQSIASDAQLLAHQNNLYASIMIAQAIIESGWGKSTLASYPNHNLFGIKGTYNGQSVTLPTQEYLNGKWVTVQAAFRKYPSYKESLEDNAKILKTTSFQPGVYYYSGAWKSNTKSYKEATAWLTGRYATDPNYGSKLNNIIETYNLTKYDSVSSNNSATYSAMYRLYNRHTGEHFYTLNAAEKNQLANIGWRYEGVAWSAPNRGTPVYRLYNPNNGDHHYTSNQGEINSLTKIGWRYEGLSFYSGGSKAILRLFNPNAKTGTHHYTADVNEKNTLVKRGWRYEGIAFYGN</sequence>
<dbReference type="InterPro" id="IPR002901">
    <property type="entry name" value="MGlyc_endo_b_GlcNAc-like_dom"/>
</dbReference>
<dbReference type="RefSeq" id="WP_104661582.1">
    <property type="nucleotide sequence ID" value="NZ_JARQBM010000004.1"/>
</dbReference>
<dbReference type="Pfam" id="PF01832">
    <property type="entry name" value="Glucosaminidase"/>
    <property type="match status" value="1"/>
</dbReference>
<dbReference type="Gene3D" id="1.10.530.10">
    <property type="match status" value="1"/>
</dbReference>
<dbReference type="AlphaFoldDB" id="A0A5N0Z0P5"/>
<dbReference type="InterPro" id="IPR043708">
    <property type="entry name" value="DUF5648"/>
</dbReference>
<evidence type="ECO:0000256" key="1">
    <source>
        <dbReference type="ARBA" id="ARBA00010266"/>
    </source>
</evidence>
<comment type="caution">
    <text evidence="5">The sequence shown here is derived from an EMBL/GenBank/DDBJ whole genome shotgun (WGS) entry which is preliminary data.</text>
</comment>